<gene>
    <name evidence="8" type="primary">LOC100202359</name>
</gene>
<dbReference type="InterPro" id="IPR016024">
    <property type="entry name" value="ARM-type_fold"/>
</dbReference>
<dbReference type="Proteomes" id="UP001652625">
    <property type="component" value="Chromosome 03"/>
</dbReference>
<reference evidence="8" key="1">
    <citation type="submission" date="2025-08" db="UniProtKB">
        <authorList>
            <consortium name="RefSeq"/>
        </authorList>
    </citation>
    <scope>IDENTIFICATION</scope>
</reference>
<comment type="subcellular location">
    <subcellularLocation>
        <location evidence="1">Nucleus</location>
    </subcellularLocation>
</comment>
<evidence type="ECO:0000256" key="4">
    <source>
        <dbReference type="SAM" id="MobiDB-lite"/>
    </source>
</evidence>
<evidence type="ECO:0000259" key="5">
    <source>
        <dbReference type="Pfam" id="PF08161"/>
    </source>
</evidence>
<dbReference type="InterPro" id="IPR057860">
    <property type="entry name" value="HEAT_RRP12_N"/>
</dbReference>
<feature type="compositionally biased region" description="Basic and acidic residues" evidence="4">
    <location>
        <begin position="1192"/>
        <end position="1204"/>
    </location>
</feature>
<feature type="region of interest" description="Disordered" evidence="4">
    <location>
        <begin position="1151"/>
        <end position="1180"/>
    </location>
</feature>
<keyword evidence="7" id="KW-1185">Reference proteome</keyword>
<proteinExistence type="inferred from homology"/>
<dbReference type="GeneID" id="100202359"/>
<dbReference type="Pfam" id="PF25772">
    <property type="entry name" value="HEAT_RRP12_N"/>
    <property type="match status" value="1"/>
</dbReference>
<feature type="domain" description="RRP12 HEAT" evidence="5">
    <location>
        <begin position="401"/>
        <end position="671"/>
    </location>
</feature>
<feature type="domain" description="RRP12 N-terminal HEAT" evidence="6">
    <location>
        <begin position="99"/>
        <end position="334"/>
    </location>
</feature>
<dbReference type="InterPro" id="IPR052087">
    <property type="entry name" value="RRP12"/>
</dbReference>
<evidence type="ECO:0000259" key="6">
    <source>
        <dbReference type="Pfam" id="PF25772"/>
    </source>
</evidence>
<dbReference type="Gene3D" id="1.25.10.10">
    <property type="entry name" value="Leucine-rich Repeat Variant"/>
    <property type="match status" value="2"/>
</dbReference>
<evidence type="ECO:0000256" key="2">
    <source>
        <dbReference type="ARBA" id="ARBA00007690"/>
    </source>
</evidence>
<dbReference type="PANTHER" id="PTHR48287">
    <property type="entry name" value="ARM REPEAT SUPERFAMILY PROTEIN"/>
    <property type="match status" value="1"/>
</dbReference>
<organism evidence="7 8">
    <name type="scientific">Hydra vulgaris</name>
    <name type="common">Hydra</name>
    <name type="synonym">Hydra attenuata</name>
    <dbReference type="NCBI Taxonomy" id="6087"/>
    <lineage>
        <taxon>Eukaryota</taxon>
        <taxon>Metazoa</taxon>
        <taxon>Cnidaria</taxon>
        <taxon>Hydrozoa</taxon>
        <taxon>Hydroidolina</taxon>
        <taxon>Anthoathecata</taxon>
        <taxon>Aplanulata</taxon>
        <taxon>Hydridae</taxon>
        <taxon>Hydra</taxon>
    </lineage>
</organism>
<dbReference type="PANTHER" id="PTHR48287:SF1">
    <property type="entry name" value="ARM REPEAT SUPERFAMILY PROTEIN"/>
    <property type="match status" value="1"/>
</dbReference>
<dbReference type="InterPro" id="IPR012978">
    <property type="entry name" value="HEAT_RRP12"/>
</dbReference>
<accession>A0ABM4BIK3</accession>
<evidence type="ECO:0000256" key="3">
    <source>
        <dbReference type="ARBA" id="ARBA00023242"/>
    </source>
</evidence>
<evidence type="ECO:0000256" key="1">
    <source>
        <dbReference type="ARBA" id="ARBA00004123"/>
    </source>
</evidence>
<feature type="region of interest" description="Disordered" evidence="4">
    <location>
        <begin position="1107"/>
        <end position="1134"/>
    </location>
</feature>
<evidence type="ECO:0000313" key="7">
    <source>
        <dbReference type="Proteomes" id="UP001652625"/>
    </source>
</evidence>
<comment type="similarity">
    <text evidence="2">Belongs to the RRP12 family.</text>
</comment>
<dbReference type="RefSeq" id="XP_065648832.1">
    <property type="nucleotide sequence ID" value="XM_065792760.1"/>
</dbReference>
<dbReference type="Pfam" id="PF08161">
    <property type="entry name" value="RRP12_HEAT"/>
    <property type="match status" value="1"/>
</dbReference>
<sequence length="1251" mass="140506">MKAKSKSKKIFKKGDQCVQNPKSRKFRDQVKKNVFTQRSSKKGLTLQALEKHDEEIEDFGDLAISEKTAESTKSTAFSISGLTDCSNITFSAVLDKWHSPNSLDQEKCAILAAVTEVIRSKGGSETESEYFGALMTTLASNDGEDSATAITYLLSLVLKKLPVALLKMKFSQSSKLFMELLSKYYENGRAALLISLLECLTIFLSAVEAAVWHESSTQQCFQALLTFTVHSKPRVRKAAHSNIKSLLKVAVANNKNHQSAAIAAKYCEETLKQQDSKISSNHILNLLKQCMGMFSSENLKILCEAVLNTMSSNDLIVKTNSMQTLYALFESHPSEENLTLELNGKIINALYDFQPSVNDVHVSEGWLVMQAAAHSNLSLLNRRSCLNALPKFFSSALSFFSSEHKAVAKAAADAMKLTSQNCLENIQEELAEDIKLENSSFKQIIKIMESGLRYKYQPLWNVVLQCLQYLYATFGSACRSVMIKGVASLIDLHDNPDFPFKNDLLNTIGAAFKGMGPKAIILERPLELLRNDDVCQFPRAWLLPVMKDNIQNSELKFFISYFLPMAAKLRQKALKCRAINQDLEAKVYETLQSQIWALLPGFCNNPSDLSSEFKNIAMILGTALTEQKELRSVVLQALRMLISKTVDETDLKAIGYYSKNYLPILFNLYTSDDKDCQAVSLSVLETIKMFLHVTDKNLIKTFAKKLIEKLADDSSADKKHHLMDLAVAMVKYSDEEVLNQLFSIAVVNLDNKDKSMQKKGYRILEELCDSNSEAAKDLVKDKFTELKKIFVDSLSSAVPSSKAPRLRCISLLIKKLDSSQKDFLITVIPEVILCTKEVGVKAKTAAFDLLVDIGTSLVFLSSKPKEECIEEYFKIVMAGLAASPHMISATLLAFTKLIFEYRYCLSSKLVGSILDTAISLLKSKSREVIKSSLLFIRAVVKIFDSNELIEHLPTLIPNLFAWNVKSSGAYRQQVRVILERLDKKCGYHLVRNFVPDEHKRFIIQIHKTLMRSKRQKEAKRNQDEEVDDEEEKTSKKGATLWQDVLADSDNEENKPAPSIKKPNKKGKENKSWILEGEDEVDLLDSKVAKNIVAFKPKQAKQKFSFPLNNDGKLLIDDEDNKNKDEDTPLNIGATDILSGFDKTPKQIKLGKRKHLEDMPENESSLSTYKPGGAGIHRDVTKKKNYGEEYKAKKARGDVKLKGKPDPFAYVPLDRQTMNKRKKSKLTGRFDGLVKAARRGAIKGSKNKRKNN</sequence>
<dbReference type="InterPro" id="IPR011989">
    <property type="entry name" value="ARM-like"/>
</dbReference>
<evidence type="ECO:0000313" key="8">
    <source>
        <dbReference type="RefSeq" id="XP_065648832.1"/>
    </source>
</evidence>
<feature type="region of interest" description="Disordered" evidence="4">
    <location>
        <begin position="1192"/>
        <end position="1223"/>
    </location>
</feature>
<keyword evidence="3" id="KW-0539">Nucleus</keyword>
<feature type="region of interest" description="Disordered" evidence="4">
    <location>
        <begin position="1013"/>
        <end position="1070"/>
    </location>
</feature>
<dbReference type="SUPFAM" id="SSF48371">
    <property type="entry name" value="ARM repeat"/>
    <property type="match status" value="1"/>
</dbReference>
<protein>
    <submittedName>
        <fullName evidence="8">RRP12-like protein isoform X3</fullName>
    </submittedName>
</protein>
<name>A0ABM4BIK3_HYDVU</name>